<comment type="caution">
    <text evidence="1">The sequence shown here is derived from an EMBL/GenBank/DDBJ whole genome shotgun (WGS) entry which is preliminary data.</text>
</comment>
<accession>X1R9F6</accession>
<evidence type="ECO:0000313" key="1">
    <source>
        <dbReference type="EMBL" id="GAI77188.1"/>
    </source>
</evidence>
<gene>
    <name evidence="1" type="ORF">S12H4_25771</name>
</gene>
<feature type="non-terminal residue" evidence="1">
    <location>
        <position position="106"/>
    </location>
</feature>
<sequence length="106" mass="11921">MEEGQKGAGGRKNSHCFVETMTEYVKLPDFVQLSILKDKWDKLDTQYHKVTCDTEGHLHKHGMDIGMPEDEPSSNGLANINTKHAHGTRIANKAYNHSGIDNILQF</sequence>
<proteinExistence type="predicted"/>
<organism evidence="1">
    <name type="scientific">marine sediment metagenome</name>
    <dbReference type="NCBI Taxonomy" id="412755"/>
    <lineage>
        <taxon>unclassified sequences</taxon>
        <taxon>metagenomes</taxon>
        <taxon>ecological metagenomes</taxon>
    </lineage>
</organism>
<dbReference type="AlphaFoldDB" id="X1R9F6"/>
<reference evidence="1" key="1">
    <citation type="journal article" date="2014" name="Front. Microbiol.">
        <title>High frequency of phylogenetically diverse reductive dehalogenase-homologous genes in deep subseafloor sedimentary metagenomes.</title>
        <authorList>
            <person name="Kawai M."/>
            <person name="Futagami T."/>
            <person name="Toyoda A."/>
            <person name="Takaki Y."/>
            <person name="Nishi S."/>
            <person name="Hori S."/>
            <person name="Arai W."/>
            <person name="Tsubouchi T."/>
            <person name="Morono Y."/>
            <person name="Uchiyama I."/>
            <person name="Ito T."/>
            <person name="Fujiyama A."/>
            <person name="Inagaki F."/>
            <person name="Takami H."/>
        </authorList>
    </citation>
    <scope>NUCLEOTIDE SEQUENCE</scope>
    <source>
        <strain evidence="1">Expedition CK06-06</strain>
    </source>
</reference>
<protein>
    <submittedName>
        <fullName evidence="1">Uncharacterized protein</fullName>
    </submittedName>
</protein>
<dbReference type="EMBL" id="BARW01014560">
    <property type="protein sequence ID" value="GAI77188.1"/>
    <property type="molecule type" value="Genomic_DNA"/>
</dbReference>
<name>X1R9F6_9ZZZZ</name>